<dbReference type="SMART" id="SM00174">
    <property type="entry name" value="RHO"/>
    <property type="match status" value="1"/>
</dbReference>
<organism evidence="4 5">
    <name type="scientific">Acanthamoeba castellanii (strain ATCC 30010 / Neff)</name>
    <dbReference type="NCBI Taxonomy" id="1257118"/>
    <lineage>
        <taxon>Eukaryota</taxon>
        <taxon>Amoebozoa</taxon>
        <taxon>Discosea</taxon>
        <taxon>Longamoebia</taxon>
        <taxon>Centramoebida</taxon>
        <taxon>Acanthamoebidae</taxon>
        <taxon>Acanthamoeba</taxon>
    </lineage>
</organism>
<dbReference type="Gene3D" id="3.40.50.300">
    <property type="entry name" value="P-loop containing nucleotide triphosphate hydrolases"/>
    <property type="match status" value="1"/>
</dbReference>
<dbReference type="Proteomes" id="UP000011083">
    <property type="component" value="Unassembled WGS sequence"/>
</dbReference>
<dbReference type="OMA" id="RRNHSFW"/>
<name>L8GHH9_ACACF</name>
<reference evidence="4 5" key="1">
    <citation type="journal article" date="2013" name="Genome Biol.">
        <title>Genome of Acanthamoeba castellanii highlights extensive lateral gene transfer and early evolution of tyrosine kinase signaling.</title>
        <authorList>
            <person name="Clarke M."/>
            <person name="Lohan A.J."/>
            <person name="Liu B."/>
            <person name="Lagkouvardos I."/>
            <person name="Roy S."/>
            <person name="Zafar N."/>
            <person name="Bertelli C."/>
            <person name="Schilde C."/>
            <person name="Kianianmomeni A."/>
            <person name="Burglin T.R."/>
            <person name="Frech C."/>
            <person name="Turcotte B."/>
            <person name="Kopec K.O."/>
            <person name="Synnott J.M."/>
            <person name="Choo C."/>
            <person name="Paponov I."/>
            <person name="Finkler A."/>
            <person name="Soon Heng Tan C."/>
            <person name="Hutchins A.P."/>
            <person name="Weinmeier T."/>
            <person name="Rattei T."/>
            <person name="Chu J.S."/>
            <person name="Gimenez G."/>
            <person name="Irimia M."/>
            <person name="Rigden D.J."/>
            <person name="Fitzpatrick D.A."/>
            <person name="Lorenzo-Morales J."/>
            <person name="Bateman A."/>
            <person name="Chiu C.H."/>
            <person name="Tang P."/>
            <person name="Hegemann P."/>
            <person name="Fromm H."/>
            <person name="Raoult D."/>
            <person name="Greub G."/>
            <person name="Miranda-Saavedra D."/>
            <person name="Chen N."/>
            <person name="Nash P."/>
            <person name="Ginger M.L."/>
            <person name="Horn M."/>
            <person name="Schaap P."/>
            <person name="Caler L."/>
            <person name="Loftus B."/>
        </authorList>
    </citation>
    <scope>NUCLEOTIDE SEQUENCE [LARGE SCALE GENOMIC DNA]</scope>
    <source>
        <strain evidence="4 5">Neff</strain>
    </source>
</reference>
<dbReference type="GO" id="GO:0003924">
    <property type="term" value="F:GTPase activity"/>
    <property type="evidence" value="ECO:0007669"/>
    <property type="project" value="InterPro"/>
</dbReference>
<keyword evidence="5" id="KW-1185">Reference proteome</keyword>
<dbReference type="SMART" id="SM00173">
    <property type="entry name" value="RAS"/>
    <property type="match status" value="1"/>
</dbReference>
<dbReference type="InterPro" id="IPR020849">
    <property type="entry name" value="Small_GTPase_Ras-type"/>
</dbReference>
<evidence type="ECO:0000256" key="1">
    <source>
        <dbReference type="ARBA" id="ARBA00022741"/>
    </source>
</evidence>
<dbReference type="InterPro" id="IPR005225">
    <property type="entry name" value="Small_GTP-bd"/>
</dbReference>
<dbReference type="PANTHER" id="PTHR24070">
    <property type="entry name" value="RAS, DI-RAS, AND RHEB FAMILY MEMBERS OF SMALL GTPASE SUPERFAMILY"/>
    <property type="match status" value="1"/>
</dbReference>
<dbReference type="NCBIfam" id="TIGR00231">
    <property type="entry name" value="small_GTP"/>
    <property type="match status" value="1"/>
</dbReference>
<dbReference type="RefSeq" id="XP_004334322.1">
    <property type="nucleotide sequence ID" value="XM_004334274.1"/>
</dbReference>
<dbReference type="InterPro" id="IPR001806">
    <property type="entry name" value="Small_GTPase"/>
</dbReference>
<dbReference type="VEuPathDB" id="AmoebaDB:ACA1_373730"/>
<dbReference type="SMART" id="SM00175">
    <property type="entry name" value="RAB"/>
    <property type="match status" value="1"/>
</dbReference>
<dbReference type="GeneID" id="14912809"/>
<dbReference type="PROSITE" id="PS51421">
    <property type="entry name" value="RAS"/>
    <property type="match status" value="1"/>
</dbReference>
<dbReference type="SUPFAM" id="SSF52540">
    <property type="entry name" value="P-loop containing nucleoside triphosphate hydrolases"/>
    <property type="match status" value="1"/>
</dbReference>
<dbReference type="OrthoDB" id="5976022at2759"/>
<dbReference type="GO" id="GO:0007165">
    <property type="term" value="P:signal transduction"/>
    <property type="evidence" value="ECO:0007669"/>
    <property type="project" value="InterPro"/>
</dbReference>
<evidence type="ECO:0000256" key="2">
    <source>
        <dbReference type="ARBA" id="ARBA00023134"/>
    </source>
</evidence>
<gene>
    <name evidence="4" type="ORF">ACA1_373730</name>
</gene>
<evidence type="ECO:0000313" key="5">
    <source>
        <dbReference type="Proteomes" id="UP000011083"/>
    </source>
</evidence>
<dbReference type="PRINTS" id="PR00449">
    <property type="entry name" value="RASTRNSFRMNG"/>
</dbReference>
<proteinExistence type="predicted"/>
<dbReference type="AlphaFoldDB" id="L8GHH9"/>
<sequence length="208" mass="23210">MSLYKITVLGTGGVGKTAVTIRLCSNHFVEYYDPTIENSYRRQIMIDGEVAVLDILDTAGQEEFSAMRAQWIRQGEGFVLMYSIDKKDAFHYVKVLHDLVLKTIDVDKAEAPPMAIVGNKVDLEREGQREVSTEEGQQLATSLDCLFFEASAKEMINVEETFLELTRAIRKRSKAQADAEADADGAAGKKKKKGRGSSIIIKKQCHLF</sequence>
<dbReference type="InterPro" id="IPR027417">
    <property type="entry name" value="P-loop_NTPase"/>
</dbReference>
<dbReference type="CDD" id="cd00876">
    <property type="entry name" value="Ras"/>
    <property type="match status" value="1"/>
</dbReference>
<keyword evidence="1" id="KW-0547">Nucleotide-binding</keyword>
<dbReference type="GO" id="GO:0005525">
    <property type="term" value="F:GTP binding"/>
    <property type="evidence" value="ECO:0007669"/>
    <property type="project" value="UniProtKB-KW"/>
</dbReference>
<dbReference type="GO" id="GO:0016020">
    <property type="term" value="C:membrane"/>
    <property type="evidence" value="ECO:0007669"/>
    <property type="project" value="InterPro"/>
</dbReference>
<dbReference type="Pfam" id="PF00071">
    <property type="entry name" value="Ras"/>
    <property type="match status" value="1"/>
</dbReference>
<dbReference type="STRING" id="1257118.L8GHH9"/>
<evidence type="ECO:0000313" key="4">
    <source>
        <dbReference type="EMBL" id="ELR12309.1"/>
    </source>
</evidence>
<dbReference type="FunFam" id="3.40.50.300:FF:001423">
    <property type="entry name" value="Ras family GTPase"/>
    <property type="match status" value="1"/>
</dbReference>
<evidence type="ECO:0000256" key="3">
    <source>
        <dbReference type="SAM" id="MobiDB-lite"/>
    </source>
</evidence>
<feature type="region of interest" description="Disordered" evidence="3">
    <location>
        <begin position="176"/>
        <end position="197"/>
    </location>
</feature>
<dbReference type="KEGG" id="acan:ACA1_373730"/>
<accession>L8GHH9</accession>
<protein>
    <submittedName>
        <fullName evidence="4">GTPase NRas, putative</fullName>
    </submittedName>
</protein>
<keyword evidence="2" id="KW-0342">GTP-binding</keyword>
<dbReference type="EMBL" id="KB008119">
    <property type="protein sequence ID" value="ELR12309.1"/>
    <property type="molecule type" value="Genomic_DNA"/>
</dbReference>
<dbReference type="PROSITE" id="PS51419">
    <property type="entry name" value="RAB"/>
    <property type="match status" value="1"/>
</dbReference>